<dbReference type="SUPFAM" id="SSF55797">
    <property type="entry name" value="PR-1-like"/>
    <property type="match status" value="1"/>
</dbReference>
<dbReference type="InterPro" id="IPR042076">
    <property type="entry name" value="Crisp-like_dom"/>
</dbReference>
<dbReference type="InterPro" id="IPR001283">
    <property type="entry name" value="CRISP-related"/>
</dbReference>
<feature type="region of interest" description="Disordered" evidence="4">
    <location>
        <begin position="27"/>
        <end position="48"/>
    </location>
</feature>
<evidence type="ECO:0000256" key="1">
    <source>
        <dbReference type="ARBA" id="ARBA00009923"/>
    </source>
</evidence>
<evidence type="ECO:0000256" key="3">
    <source>
        <dbReference type="PROSITE-ProRule" id="PRU01005"/>
    </source>
</evidence>
<keyword evidence="5" id="KW-0732">Signal</keyword>
<feature type="disulfide bond" evidence="3">
    <location>
        <begin position="227"/>
        <end position="240"/>
    </location>
</feature>
<name>A0A3Q3G4T8_9LABR</name>
<evidence type="ECO:0000313" key="8">
    <source>
        <dbReference type="Proteomes" id="UP000261660"/>
    </source>
</evidence>
<dbReference type="Pfam" id="PF08562">
    <property type="entry name" value="Crisp"/>
    <property type="match status" value="1"/>
</dbReference>
<feature type="chain" id="PRO_5018550264" evidence="5">
    <location>
        <begin position="21"/>
        <end position="247"/>
    </location>
</feature>
<dbReference type="SMART" id="SM00198">
    <property type="entry name" value="SCP"/>
    <property type="match status" value="1"/>
</dbReference>
<sequence>MTPYTLTFTWALALCAVLQAFDWHPAPSNPNNGTQGSGNNETSSSEDVEIVNKHNDLRRNVQPSASNMLKMSWSSEAAANAKRWADSCSMKHSRKSSRKISSSGCGENLYMSSNKRSWSHAIQSWYDEVKDWRYRAGSINVGHFTQVVWYRSNLVGCAMAHCPGSRYSYFYVCQYCPPGNYQLSRPYKRGPSCGDCPNSCDNGLCTNPCKYTDRYNNCPSLKRQHGCGHRKVAAWCPASCRCSSEII</sequence>
<feature type="signal peptide" evidence="5">
    <location>
        <begin position="1"/>
        <end position="20"/>
    </location>
</feature>
<keyword evidence="2 3" id="KW-1015">Disulfide bond</keyword>
<dbReference type="Gene3D" id="3.40.33.10">
    <property type="entry name" value="CAP"/>
    <property type="match status" value="1"/>
</dbReference>
<reference evidence="7" key="2">
    <citation type="submission" date="2025-09" db="UniProtKB">
        <authorList>
            <consortium name="Ensembl"/>
        </authorList>
    </citation>
    <scope>IDENTIFICATION</scope>
</reference>
<reference evidence="7" key="1">
    <citation type="submission" date="2025-08" db="UniProtKB">
        <authorList>
            <consortium name="Ensembl"/>
        </authorList>
    </citation>
    <scope>IDENTIFICATION</scope>
</reference>
<dbReference type="PROSITE" id="PS01010">
    <property type="entry name" value="CRISP_2"/>
    <property type="match status" value="1"/>
</dbReference>
<dbReference type="PROSITE" id="PS51670">
    <property type="entry name" value="SHKT"/>
    <property type="match status" value="1"/>
</dbReference>
<dbReference type="PROSITE" id="PS01009">
    <property type="entry name" value="CRISP_1"/>
    <property type="match status" value="1"/>
</dbReference>
<dbReference type="InterPro" id="IPR018244">
    <property type="entry name" value="Allrgn_V5/Tpx1_CS"/>
</dbReference>
<dbReference type="InterPro" id="IPR014044">
    <property type="entry name" value="CAP_dom"/>
</dbReference>
<dbReference type="GeneTree" id="ENSGT00940000156439"/>
<dbReference type="Ensembl" id="ENSLBET00000029429.1">
    <property type="protein sequence ID" value="ENSLBEP00000028096.1"/>
    <property type="gene ID" value="ENSLBEG00000021285.1"/>
</dbReference>
<dbReference type="Proteomes" id="UP000261660">
    <property type="component" value="Unplaced"/>
</dbReference>
<feature type="disulfide bond" evidence="3">
    <location>
        <begin position="218"/>
        <end position="236"/>
    </location>
</feature>
<dbReference type="AlphaFoldDB" id="A0A3Q3G4T8"/>
<dbReference type="SUPFAM" id="SSF57546">
    <property type="entry name" value="Crisp domain-like"/>
    <property type="match status" value="1"/>
</dbReference>
<dbReference type="PRINTS" id="PR00837">
    <property type="entry name" value="V5TPXLIKE"/>
</dbReference>
<dbReference type="InterPro" id="IPR003582">
    <property type="entry name" value="ShKT_dom"/>
</dbReference>
<dbReference type="FunFam" id="3.40.33.10:FF:000005">
    <property type="entry name" value="Cysteine-rich secretory protein 2"/>
    <property type="match status" value="1"/>
</dbReference>
<comment type="caution">
    <text evidence="3">Lacks conserved residue(s) required for the propagation of feature annotation.</text>
</comment>
<feature type="compositionally biased region" description="Polar residues" evidence="4">
    <location>
        <begin position="29"/>
        <end position="43"/>
    </location>
</feature>
<organism evidence="7 8">
    <name type="scientific">Labrus bergylta</name>
    <name type="common">ballan wrasse</name>
    <dbReference type="NCBI Taxonomy" id="56723"/>
    <lineage>
        <taxon>Eukaryota</taxon>
        <taxon>Metazoa</taxon>
        <taxon>Chordata</taxon>
        <taxon>Craniata</taxon>
        <taxon>Vertebrata</taxon>
        <taxon>Euteleostomi</taxon>
        <taxon>Actinopterygii</taxon>
        <taxon>Neopterygii</taxon>
        <taxon>Teleostei</taxon>
        <taxon>Neoteleostei</taxon>
        <taxon>Acanthomorphata</taxon>
        <taxon>Eupercaria</taxon>
        <taxon>Labriformes</taxon>
        <taxon>Labridae</taxon>
        <taxon>Labrus</taxon>
    </lineage>
</organism>
<evidence type="ECO:0000256" key="4">
    <source>
        <dbReference type="SAM" id="MobiDB-lite"/>
    </source>
</evidence>
<evidence type="ECO:0000256" key="2">
    <source>
        <dbReference type="ARBA" id="ARBA00023157"/>
    </source>
</evidence>
<dbReference type="GO" id="GO:0005576">
    <property type="term" value="C:extracellular region"/>
    <property type="evidence" value="ECO:0007669"/>
    <property type="project" value="InterPro"/>
</dbReference>
<feature type="domain" description="ShKT" evidence="6">
    <location>
        <begin position="209"/>
        <end position="242"/>
    </location>
</feature>
<dbReference type="Gene3D" id="1.10.10.740">
    <property type="entry name" value="Crisp domain"/>
    <property type="match status" value="1"/>
</dbReference>
<evidence type="ECO:0000256" key="5">
    <source>
        <dbReference type="SAM" id="SignalP"/>
    </source>
</evidence>
<evidence type="ECO:0000313" key="7">
    <source>
        <dbReference type="Ensembl" id="ENSLBEP00000028096.1"/>
    </source>
</evidence>
<accession>A0A3Q3G4T8</accession>
<dbReference type="InterPro" id="IPR035940">
    <property type="entry name" value="CAP_sf"/>
</dbReference>
<dbReference type="PANTHER" id="PTHR10334">
    <property type="entry name" value="CYSTEINE-RICH SECRETORY PROTEIN-RELATED"/>
    <property type="match status" value="1"/>
</dbReference>
<comment type="similarity">
    <text evidence="1">Belongs to the CRISP family.</text>
</comment>
<proteinExistence type="inferred from homology"/>
<dbReference type="InterPro" id="IPR013871">
    <property type="entry name" value="Cysteine_rich_secretory"/>
</dbReference>
<protein>
    <submittedName>
        <fullName evidence="7">Serotriflin-like</fullName>
    </submittedName>
</protein>
<evidence type="ECO:0000259" key="6">
    <source>
        <dbReference type="PROSITE" id="PS51670"/>
    </source>
</evidence>
<dbReference type="FunFam" id="1.10.10.740:FF:000001">
    <property type="entry name" value="Cysteine-rich secretory protein 2"/>
    <property type="match status" value="1"/>
</dbReference>
<keyword evidence="8" id="KW-1185">Reference proteome</keyword>
<dbReference type="Pfam" id="PF00188">
    <property type="entry name" value="CAP"/>
    <property type="match status" value="1"/>
</dbReference>